<dbReference type="InterPro" id="IPR038883">
    <property type="entry name" value="AN11006-like"/>
</dbReference>
<reference evidence="1 2" key="1">
    <citation type="submission" date="2024-09" db="EMBL/GenBank/DDBJ databases">
        <title>Rethinking Asexuality: The Enigmatic Case of Functional Sexual Genes in Lepraria (Stereocaulaceae).</title>
        <authorList>
            <person name="Doellman M."/>
            <person name="Sun Y."/>
            <person name="Barcenas-Pena A."/>
            <person name="Lumbsch H.T."/>
            <person name="Grewe F."/>
        </authorList>
    </citation>
    <scope>NUCLEOTIDE SEQUENCE [LARGE SCALE GENOMIC DNA]</scope>
    <source>
        <strain evidence="1 2">Mercado 3170</strain>
    </source>
</reference>
<dbReference type="Proteomes" id="UP001590950">
    <property type="component" value="Unassembled WGS sequence"/>
</dbReference>
<evidence type="ECO:0000313" key="1">
    <source>
        <dbReference type="EMBL" id="KAL2039177.1"/>
    </source>
</evidence>
<accession>A0ABR3ZZS2</accession>
<dbReference type="EMBL" id="JBEFKJ010000027">
    <property type="protein sequence ID" value="KAL2039177.1"/>
    <property type="molecule type" value="Genomic_DNA"/>
</dbReference>
<name>A0ABR3ZZS2_9LECA</name>
<proteinExistence type="predicted"/>
<protein>
    <submittedName>
        <fullName evidence="1">Uncharacterized protein</fullName>
    </submittedName>
</protein>
<evidence type="ECO:0000313" key="2">
    <source>
        <dbReference type="Proteomes" id="UP001590950"/>
    </source>
</evidence>
<dbReference type="PANTHER" id="PTHR42085:SF1">
    <property type="entry name" value="F-BOX DOMAIN-CONTAINING PROTEIN"/>
    <property type="match status" value="1"/>
</dbReference>
<organism evidence="1 2">
    <name type="scientific">Stereocaulon virgatum</name>
    <dbReference type="NCBI Taxonomy" id="373712"/>
    <lineage>
        <taxon>Eukaryota</taxon>
        <taxon>Fungi</taxon>
        <taxon>Dikarya</taxon>
        <taxon>Ascomycota</taxon>
        <taxon>Pezizomycotina</taxon>
        <taxon>Lecanoromycetes</taxon>
        <taxon>OSLEUM clade</taxon>
        <taxon>Lecanoromycetidae</taxon>
        <taxon>Lecanorales</taxon>
        <taxon>Lecanorineae</taxon>
        <taxon>Stereocaulaceae</taxon>
        <taxon>Stereocaulon</taxon>
    </lineage>
</organism>
<dbReference type="PANTHER" id="PTHR42085">
    <property type="entry name" value="F-BOX DOMAIN-CONTAINING PROTEIN"/>
    <property type="match status" value="1"/>
</dbReference>
<gene>
    <name evidence="1" type="ORF">N7G274_008226</name>
</gene>
<sequence length="365" mass="42163">MARSQCPRRPCRPRIQLQSHLLSLPPEIRNKIYRYALVRDEPLDLWPHKWTRPDENVKPAPLLKTRYQESLQYVRKEMATGLLGTCRQVFNEAHMFFWGENHFKFTGRSGWQGLLRFFLTIGPEARARIQSVDVHAPIYMRWPVKDSDGKDLNGRSKNLPKMHMVKIPEEGHLDRLAIQRLYVILSQDRTMKEINFVIPEGFRNGDEDSFGGYEEDHDMEWDSAVRLNKIQALDWIKMTVVVEKGGYLAVDDGPRQIMAEGWDLKCLPGSFIWEKGAEDKGGNSDYKRHEVKETRTWSAPNRELDYLIGVKELFQEAEEHSLHANGGKHKGATKTKVERSLKGFDGCRFIGSDGVLVRLANCEVD</sequence>
<keyword evidence="2" id="KW-1185">Reference proteome</keyword>
<comment type="caution">
    <text evidence="1">The sequence shown here is derived from an EMBL/GenBank/DDBJ whole genome shotgun (WGS) entry which is preliminary data.</text>
</comment>